<evidence type="ECO:0000256" key="1">
    <source>
        <dbReference type="SAM" id="Phobius"/>
    </source>
</evidence>
<protein>
    <recommendedName>
        <fullName evidence="4">GPI-GlcNAc transferase complex PIG-H component conserved domain-containing protein</fullName>
    </recommendedName>
</protein>
<dbReference type="RefSeq" id="WP_354466292.1">
    <property type="nucleotide sequence ID" value="NZ_JBEWWF010000001.1"/>
</dbReference>
<keyword evidence="1" id="KW-0812">Transmembrane</keyword>
<name>A0ABV2DX03_9GAMM</name>
<dbReference type="EMBL" id="JBEWWF010000001">
    <property type="protein sequence ID" value="MET3075561.1"/>
    <property type="molecule type" value="Genomic_DNA"/>
</dbReference>
<evidence type="ECO:0000313" key="2">
    <source>
        <dbReference type="EMBL" id="MET3075561.1"/>
    </source>
</evidence>
<comment type="caution">
    <text evidence="2">The sequence shown here is derived from an EMBL/GenBank/DDBJ whole genome shotgun (WGS) entry which is preliminary data.</text>
</comment>
<keyword evidence="1" id="KW-0472">Membrane</keyword>
<gene>
    <name evidence="2" type="ORF">ABXV16_07360</name>
</gene>
<organism evidence="2 3">
    <name type="scientific">Pantoea leporis</name>
    <dbReference type="NCBI Taxonomy" id="2933780"/>
    <lineage>
        <taxon>Bacteria</taxon>
        <taxon>Pseudomonadati</taxon>
        <taxon>Pseudomonadota</taxon>
        <taxon>Gammaproteobacteria</taxon>
        <taxon>Enterobacterales</taxon>
        <taxon>Erwiniaceae</taxon>
        <taxon>Pantoea</taxon>
    </lineage>
</organism>
<keyword evidence="1" id="KW-1133">Transmembrane helix</keyword>
<reference evidence="2 3" key="1">
    <citation type="submission" date="2024-07" db="EMBL/GenBank/DDBJ databases">
        <title>Isolation, whole-genome sequencing, and annotation of five antibiotic-resistant bacteria from environmental samples.</title>
        <authorList>
            <person name="Bedore T."/>
            <person name="Hudson A.O."/>
            <person name="Kumar G."/>
        </authorList>
    </citation>
    <scope>NUCLEOTIDE SEQUENCE [LARGE SCALE GENOMIC DNA]</scope>
    <source>
        <strain evidence="2 3">RIT844</strain>
    </source>
</reference>
<proteinExistence type="predicted"/>
<sequence length="205" mass="23754">MKVNFELNDIETDRVIFYIRRAYVKRFSIYNRVEFLSGKTKDDLLLYIPLVLSCYYIVLSLVFSIWLGFTLSNILIYVLSLAFGFSALRFYKNILSARKMQFLLLSLRKFMRKSLLMVSLAIHTRRLLQVIGSSECNLNIHGDTGEVYIKSGVIQCFNLHTLIEEAVFKEVIFYSFIDSAIGKRCLIPVPLRCLNDFKSAISSTR</sequence>
<keyword evidence="3" id="KW-1185">Reference proteome</keyword>
<evidence type="ECO:0008006" key="4">
    <source>
        <dbReference type="Google" id="ProtNLM"/>
    </source>
</evidence>
<feature type="transmembrane region" description="Helical" evidence="1">
    <location>
        <begin position="44"/>
        <end position="68"/>
    </location>
</feature>
<feature type="transmembrane region" description="Helical" evidence="1">
    <location>
        <begin position="74"/>
        <end position="91"/>
    </location>
</feature>
<dbReference type="Proteomes" id="UP001548992">
    <property type="component" value="Unassembled WGS sequence"/>
</dbReference>
<accession>A0ABV2DX03</accession>
<evidence type="ECO:0000313" key="3">
    <source>
        <dbReference type="Proteomes" id="UP001548992"/>
    </source>
</evidence>